<dbReference type="InterPro" id="IPR036047">
    <property type="entry name" value="F-box-like_dom_sf"/>
</dbReference>
<dbReference type="PROSITE" id="PS50181">
    <property type="entry name" value="FBOX"/>
    <property type="match status" value="1"/>
</dbReference>
<proteinExistence type="predicted"/>
<dbReference type="InterPro" id="IPR001810">
    <property type="entry name" value="F-box_dom"/>
</dbReference>
<protein>
    <recommendedName>
        <fullName evidence="1">F-box domain-containing protein</fullName>
    </recommendedName>
</protein>
<comment type="caution">
    <text evidence="2">The sequence shown here is derived from an EMBL/GenBank/DDBJ whole genome shotgun (WGS) entry which is preliminary data.</text>
</comment>
<gene>
    <name evidence="2" type="ORF">GCM10009107_31340</name>
</gene>
<name>A0ABN1K589_9BURK</name>
<dbReference type="Gene3D" id="1.20.1280.50">
    <property type="match status" value="1"/>
</dbReference>
<reference evidence="2 3" key="1">
    <citation type="journal article" date="2019" name="Int. J. Syst. Evol. Microbiol.">
        <title>The Global Catalogue of Microorganisms (GCM) 10K type strain sequencing project: providing services to taxonomists for standard genome sequencing and annotation.</title>
        <authorList>
            <consortium name="The Broad Institute Genomics Platform"/>
            <consortium name="The Broad Institute Genome Sequencing Center for Infectious Disease"/>
            <person name="Wu L."/>
            <person name="Ma J."/>
        </authorList>
    </citation>
    <scope>NUCLEOTIDE SEQUENCE [LARGE SCALE GENOMIC DNA]</scope>
    <source>
        <strain evidence="2 3">JCM 15503</strain>
    </source>
</reference>
<evidence type="ECO:0000259" key="1">
    <source>
        <dbReference type="PROSITE" id="PS50181"/>
    </source>
</evidence>
<dbReference type="RefSeq" id="WP_141289168.1">
    <property type="nucleotide sequence ID" value="NZ_BAAAEW010000020.1"/>
</dbReference>
<organism evidence="2 3">
    <name type="scientific">Ideonella azotifigens</name>
    <dbReference type="NCBI Taxonomy" id="513160"/>
    <lineage>
        <taxon>Bacteria</taxon>
        <taxon>Pseudomonadati</taxon>
        <taxon>Pseudomonadota</taxon>
        <taxon>Betaproteobacteria</taxon>
        <taxon>Burkholderiales</taxon>
        <taxon>Sphaerotilaceae</taxon>
        <taxon>Ideonella</taxon>
    </lineage>
</organism>
<keyword evidence="3" id="KW-1185">Reference proteome</keyword>
<sequence>MADFGDDRPDPFQNLPNEVLFQIFGYLNPQDYLRASRVSQATRGFAVANLPNAINAFANDLAGLKDAGRNWLLSTAELMHANNANVLQIDACLETGRSLISRLGGYRDATAAPLVAGMRTLCQLLETAKQGVVARSDA</sequence>
<evidence type="ECO:0000313" key="2">
    <source>
        <dbReference type="EMBL" id="GAA0754633.1"/>
    </source>
</evidence>
<evidence type="ECO:0000313" key="3">
    <source>
        <dbReference type="Proteomes" id="UP001500279"/>
    </source>
</evidence>
<dbReference type="Proteomes" id="UP001500279">
    <property type="component" value="Unassembled WGS sequence"/>
</dbReference>
<accession>A0ABN1K589</accession>
<dbReference type="SUPFAM" id="SSF81383">
    <property type="entry name" value="F-box domain"/>
    <property type="match status" value="1"/>
</dbReference>
<dbReference type="EMBL" id="BAAAEW010000020">
    <property type="protein sequence ID" value="GAA0754633.1"/>
    <property type="molecule type" value="Genomic_DNA"/>
</dbReference>
<dbReference type="Pfam" id="PF12937">
    <property type="entry name" value="F-box-like"/>
    <property type="match status" value="1"/>
</dbReference>
<feature type="domain" description="F-box" evidence="1">
    <location>
        <begin position="9"/>
        <end position="40"/>
    </location>
</feature>